<keyword evidence="1" id="KW-0472">Membrane</keyword>
<dbReference type="EMBL" id="BAABFT010000005">
    <property type="protein sequence ID" value="GAA4322810.1"/>
    <property type="molecule type" value="Genomic_DNA"/>
</dbReference>
<reference evidence="3" key="1">
    <citation type="journal article" date="2019" name="Int. J. Syst. Evol. Microbiol.">
        <title>The Global Catalogue of Microorganisms (GCM) 10K type strain sequencing project: providing services to taxonomists for standard genome sequencing and annotation.</title>
        <authorList>
            <consortium name="The Broad Institute Genomics Platform"/>
            <consortium name="The Broad Institute Genome Sequencing Center for Infectious Disease"/>
            <person name="Wu L."/>
            <person name="Ma J."/>
        </authorList>
    </citation>
    <scope>NUCLEOTIDE SEQUENCE [LARGE SCALE GENOMIC DNA]</scope>
    <source>
        <strain evidence="3">JCM 17705</strain>
    </source>
</reference>
<feature type="transmembrane region" description="Helical" evidence="1">
    <location>
        <begin position="85"/>
        <end position="109"/>
    </location>
</feature>
<evidence type="ECO:0000256" key="1">
    <source>
        <dbReference type="SAM" id="Phobius"/>
    </source>
</evidence>
<accession>A0ABP8GEC1</accession>
<name>A0ABP8GEC1_9SPHI</name>
<sequence>MPGYNEASLKIRLVKIGLTSRVFIVLSVFLLTNSGGFSLSTFRELIYIILPLSCLYVTLFLRFIKKNIYQYPNKGQKLTNSYINLSYYGLLTLNLLEIVLMFSQAFFSITDLKHFFLYIVSVEFVSGVFAGLYIVDLFSNKGSS</sequence>
<gene>
    <name evidence="2" type="ORF">GCM10023149_23370</name>
</gene>
<feature type="transmembrane region" description="Helical" evidence="1">
    <location>
        <begin position="21"/>
        <end position="39"/>
    </location>
</feature>
<keyword evidence="1" id="KW-0812">Transmembrane</keyword>
<keyword evidence="1" id="KW-1133">Transmembrane helix</keyword>
<comment type="caution">
    <text evidence="2">The sequence shown here is derived from an EMBL/GenBank/DDBJ whole genome shotgun (WGS) entry which is preliminary data.</text>
</comment>
<proteinExistence type="predicted"/>
<dbReference type="Proteomes" id="UP001500582">
    <property type="component" value="Unassembled WGS sequence"/>
</dbReference>
<feature type="transmembrane region" description="Helical" evidence="1">
    <location>
        <begin position="115"/>
        <end position="135"/>
    </location>
</feature>
<keyword evidence="3" id="KW-1185">Reference proteome</keyword>
<evidence type="ECO:0000313" key="3">
    <source>
        <dbReference type="Proteomes" id="UP001500582"/>
    </source>
</evidence>
<protein>
    <submittedName>
        <fullName evidence="2">Uncharacterized protein</fullName>
    </submittedName>
</protein>
<feature type="transmembrane region" description="Helical" evidence="1">
    <location>
        <begin position="45"/>
        <end position="64"/>
    </location>
</feature>
<organism evidence="2 3">
    <name type="scientific">Mucilaginibacter gynuensis</name>
    <dbReference type="NCBI Taxonomy" id="1302236"/>
    <lineage>
        <taxon>Bacteria</taxon>
        <taxon>Pseudomonadati</taxon>
        <taxon>Bacteroidota</taxon>
        <taxon>Sphingobacteriia</taxon>
        <taxon>Sphingobacteriales</taxon>
        <taxon>Sphingobacteriaceae</taxon>
        <taxon>Mucilaginibacter</taxon>
    </lineage>
</organism>
<evidence type="ECO:0000313" key="2">
    <source>
        <dbReference type="EMBL" id="GAA4322810.1"/>
    </source>
</evidence>